<comment type="similarity">
    <text evidence="1">Belongs to the PemK/MazF family.</text>
</comment>
<dbReference type="GO" id="GO:0006402">
    <property type="term" value="P:mRNA catabolic process"/>
    <property type="evidence" value="ECO:0007669"/>
    <property type="project" value="TreeGrafter"/>
</dbReference>
<dbReference type="STRING" id="1423795.FD12_GL002014"/>
<dbReference type="InterPro" id="IPR011067">
    <property type="entry name" value="Plasmid_toxin/cell-grow_inhib"/>
</dbReference>
<dbReference type="Gene3D" id="2.30.30.110">
    <property type="match status" value="1"/>
</dbReference>
<dbReference type="GO" id="GO:0003677">
    <property type="term" value="F:DNA binding"/>
    <property type="evidence" value="ECO:0007669"/>
    <property type="project" value="InterPro"/>
</dbReference>
<proteinExistence type="inferred from homology"/>
<dbReference type="PANTHER" id="PTHR33988">
    <property type="entry name" value="ENDORIBONUCLEASE MAZF-RELATED"/>
    <property type="match status" value="1"/>
</dbReference>
<dbReference type="Proteomes" id="UP000321569">
    <property type="component" value="Unassembled WGS sequence"/>
</dbReference>
<gene>
    <name evidence="3" type="primary">chpA_2</name>
    <name evidence="3" type="ORF">LRA02_16880</name>
</gene>
<evidence type="ECO:0000256" key="1">
    <source>
        <dbReference type="ARBA" id="ARBA00007521"/>
    </source>
</evidence>
<dbReference type="InterPro" id="IPR003477">
    <property type="entry name" value="PemK-like"/>
</dbReference>
<name>A0A512PNR3_9LACO</name>
<comment type="caution">
    <text evidence="3">The sequence shown here is derived from an EMBL/GenBank/DDBJ whole genome shotgun (WGS) entry which is preliminary data.</text>
</comment>
<evidence type="ECO:0000256" key="2">
    <source>
        <dbReference type="ARBA" id="ARBA00022649"/>
    </source>
</evidence>
<evidence type="ECO:0000313" key="3">
    <source>
        <dbReference type="EMBL" id="GEP72820.1"/>
    </source>
</evidence>
<dbReference type="GO" id="GO:0016075">
    <property type="term" value="P:rRNA catabolic process"/>
    <property type="evidence" value="ECO:0007669"/>
    <property type="project" value="TreeGrafter"/>
</dbReference>
<dbReference type="GO" id="GO:0004521">
    <property type="term" value="F:RNA endonuclease activity"/>
    <property type="evidence" value="ECO:0007669"/>
    <property type="project" value="TreeGrafter"/>
</dbReference>
<dbReference type="Pfam" id="PF02452">
    <property type="entry name" value="PemK_toxin"/>
    <property type="match status" value="1"/>
</dbReference>
<dbReference type="AlphaFoldDB" id="A0A512PNR3"/>
<keyword evidence="2" id="KW-1277">Toxin-antitoxin system</keyword>
<evidence type="ECO:0000313" key="4">
    <source>
        <dbReference type="Proteomes" id="UP000321569"/>
    </source>
</evidence>
<sequence length="127" mass="14842">MVRDKNQKLFEAKEGKREWYDQGSVIWCDFDPAKGHEQQKRRPAIVVSNRAFYLLTRMIKVVAISSSESQKDFPINVTLPIEMQVKGYVLTDQERSIDPINRNISFIERCPDGTLKEVLKFVLMTYE</sequence>
<accession>A0A512PNR3</accession>
<dbReference type="EMBL" id="BKAM01000034">
    <property type="protein sequence ID" value="GEP72820.1"/>
    <property type="molecule type" value="Genomic_DNA"/>
</dbReference>
<dbReference type="SUPFAM" id="SSF50118">
    <property type="entry name" value="Cell growth inhibitor/plasmid maintenance toxic component"/>
    <property type="match status" value="1"/>
</dbReference>
<reference evidence="3 4" key="1">
    <citation type="submission" date="2019-07" db="EMBL/GenBank/DDBJ databases">
        <title>Whole genome shotgun sequence of Lactobacillus rapi NBRC 109618.</title>
        <authorList>
            <person name="Hosoyama A."/>
            <person name="Uohara A."/>
            <person name="Ohji S."/>
            <person name="Ichikawa N."/>
        </authorList>
    </citation>
    <scope>NUCLEOTIDE SEQUENCE [LARGE SCALE GENOMIC DNA]</scope>
    <source>
        <strain evidence="3 4">NBRC 109618</strain>
    </source>
</reference>
<dbReference type="RefSeq" id="WP_056982066.1">
    <property type="nucleotide sequence ID" value="NZ_BKAM01000034.1"/>
</dbReference>
<protein>
    <submittedName>
        <fullName evidence="3">mRNA interferase</fullName>
    </submittedName>
</protein>
<dbReference type="OrthoDB" id="9808744at2"/>
<organism evidence="3 4">
    <name type="scientific">Lentilactobacillus rapi</name>
    <dbReference type="NCBI Taxonomy" id="481723"/>
    <lineage>
        <taxon>Bacteria</taxon>
        <taxon>Bacillati</taxon>
        <taxon>Bacillota</taxon>
        <taxon>Bacilli</taxon>
        <taxon>Lactobacillales</taxon>
        <taxon>Lactobacillaceae</taxon>
        <taxon>Lentilactobacillus</taxon>
    </lineage>
</organism>
<dbReference type="PANTHER" id="PTHR33988:SF3">
    <property type="entry name" value="ENDORIBONUCLEASE TOXIN CHPB-RELATED"/>
    <property type="match status" value="1"/>
</dbReference>